<sequence>MPPDFGKVQPHFYIAFATVAHEGAAVADVTASKCCSSAGSTTGSITSASRGIAPLVFATPLLILLFCADWWSYGDTAGPHARGIVPVTSSSGRRHAASSVVEVPLPFVAIDNAANGDQMAPSGLRTPQFLALAMVLILSFLLAPC</sequence>
<organism evidence="2 3">
    <name type="scientific">Tulasnella calospora MUT 4182</name>
    <dbReference type="NCBI Taxonomy" id="1051891"/>
    <lineage>
        <taxon>Eukaryota</taxon>
        <taxon>Fungi</taxon>
        <taxon>Dikarya</taxon>
        <taxon>Basidiomycota</taxon>
        <taxon>Agaricomycotina</taxon>
        <taxon>Agaricomycetes</taxon>
        <taxon>Cantharellales</taxon>
        <taxon>Tulasnellaceae</taxon>
        <taxon>Tulasnella</taxon>
    </lineage>
</organism>
<dbReference type="EMBL" id="KN822953">
    <property type="protein sequence ID" value="KIO32653.1"/>
    <property type="molecule type" value="Genomic_DNA"/>
</dbReference>
<feature type="transmembrane region" description="Helical" evidence="1">
    <location>
        <begin position="52"/>
        <end position="73"/>
    </location>
</feature>
<evidence type="ECO:0000313" key="3">
    <source>
        <dbReference type="Proteomes" id="UP000054248"/>
    </source>
</evidence>
<name>A0A0C3LF99_9AGAM</name>
<dbReference type="AlphaFoldDB" id="A0A0C3LF99"/>
<reference evidence="2 3" key="1">
    <citation type="submission" date="2014-04" db="EMBL/GenBank/DDBJ databases">
        <authorList>
            <consortium name="DOE Joint Genome Institute"/>
            <person name="Kuo A."/>
            <person name="Girlanda M."/>
            <person name="Perotto S."/>
            <person name="Kohler A."/>
            <person name="Nagy L.G."/>
            <person name="Floudas D."/>
            <person name="Copeland A."/>
            <person name="Barry K.W."/>
            <person name="Cichocki N."/>
            <person name="Veneault-Fourrey C."/>
            <person name="LaButti K."/>
            <person name="Lindquist E.A."/>
            <person name="Lipzen A."/>
            <person name="Lundell T."/>
            <person name="Morin E."/>
            <person name="Murat C."/>
            <person name="Sun H."/>
            <person name="Tunlid A."/>
            <person name="Henrissat B."/>
            <person name="Grigoriev I.V."/>
            <person name="Hibbett D.S."/>
            <person name="Martin F."/>
            <person name="Nordberg H.P."/>
            <person name="Cantor M.N."/>
            <person name="Hua S.X."/>
        </authorList>
    </citation>
    <scope>NUCLEOTIDE SEQUENCE [LARGE SCALE GENOMIC DNA]</scope>
    <source>
        <strain evidence="2 3">MUT 4182</strain>
    </source>
</reference>
<keyword evidence="1" id="KW-1133">Transmembrane helix</keyword>
<accession>A0A0C3LF99</accession>
<dbReference type="Proteomes" id="UP000054248">
    <property type="component" value="Unassembled WGS sequence"/>
</dbReference>
<gene>
    <name evidence="2" type="ORF">M407DRAFT_4400</name>
</gene>
<reference evidence="3" key="2">
    <citation type="submission" date="2015-01" db="EMBL/GenBank/DDBJ databases">
        <title>Evolutionary Origins and Diversification of the Mycorrhizal Mutualists.</title>
        <authorList>
            <consortium name="DOE Joint Genome Institute"/>
            <consortium name="Mycorrhizal Genomics Consortium"/>
            <person name="Kohler A."/>
            <person name="Kuo A."/>
            <person name="Nagy L.G."/>
            <person name="Floudas D."/>
            <person name="Copeland A."/>
            <person name="Barry K.W."/>
            <person name="Cichocki N."/>
            <person name="Veneault-Fourrey C."/>
            <person name="LaButti K."/>
            <person name="Lindquist E.A."/>
            <person name="Lipzen A."/>
            <person name="Lundell T."/>
            <person name="Morin E."/>
            <person name="Murat C."/>
            <person name="Riley R."/>
            <person name="Ohm R."/>
            <person name="Sun H."/>
            <person name="Tunlid A."/>
            <person name="Henrissat B."/>
            <person name="Grigoriev I.V."/>
            <person name="Hibbett D.S."/>
            <person name="Martin F."/>
        </authorList>
    </citation>
    <scope>NUCLEOTIDE SEQUENCE [LARGE SCALE GENOMIC DNA]</scope>
    <source>
        <strain evidence="3">MUT 4182</strain>
    </source>
</reference>
<keyword evidence="1" id="KW-0812">Transmembrane</keyword>
<dbReference type="HOGENOM" id="CLU_1788234_0_0_1"/>
<feature type="transmembrane region" description="Helical" evidence="1">
    <location>
        <begin position="126"/>
        <end position="143"/>
    </location>
</feature>
<evidence type="ECO:0000256" key="1">
    <source>
        <dbReference type="SAM" id="Phobius"/>
    </source>
</evidence>
<proteinExistence type="predicted"/>
<protein>
    <submittedName>
        <fullName evidence="2">Uncharacterized protein</fullName>
    </submittedName>
</protein>
<keyword evidence="1" id="KW-0472">Membrane</keyword>
<evidence type="ECO:0000313" key="2">
    <source>
        <dbReference type="EMBL" id="KIO32653.1"/>
    </source>
</evidence>
<keyword evidence="3" id="KW-1185">Reference proteome</keyword>